<feature type="domain" description="Yip1" evidence="6">
    <location>
        <begin position="43"/>
        <end position="170"/>
    </location>
</feature>
<keyword evidence="2 5" id="KW-0812">Transmembrane</keyword>
<feature type="transmembrane region" description="Helical" evidence="5">
    <location>
        <begin position="114"/>
        <end position="142"/>
    </location>
</feature>
<comment type="caution">
    <text evidence="7">The sequence shown here is derived from an EMBL/GenBank/DDBJ whole genome shotgun (WGS) entry which is preliminary data.</text>
</comment>
<evidence type="ECO:0000256" key="3">
    <source>
        <dbReference type="ARBA" id="ARBA00022989"/>
    </source>
</evidence>
<comment type="subcellular location">
    <subcellularLocation>
        <location evidence="1">Membrane</location>
        <topology evidence="1">Multi-pass membrane protein</topology>
    </subcellularLocation>
</comment>
<dbReference type="AlphaFoldDB" id="A0A1F4XJ96"/>
<evidence type="ECO:0000313" key="8">
    <source>
        <dbReference type="Proteomes" id="UP000177521"/>
    </source>
</evidence>
<name>A0A1F4XJ96_9BACT</name>
<dbReference type="EMBL" id="MEWS01000035">
    <property type="protein sequence ID" value="OGC81716.1"/>
    <property type="molecule type" value="Genomic_DNA"/>
</dbReference>
<evidence type="ECO:0000256" key="4">
    <source>
        <dbReference type="ARBA" id="ARBA00023136"/>
    </source>
</evidence>
<evidence type="ECO:0000256" key="5">
    <source>
        <dbReference type="SAM" id="Phobius"/>
    </source>
</evidence>
<dbReference type="Proteomes" id="UP000177521">
    <property type="component" value="Unassembled WGS sequence"/>
</dbReference>
<evidence type="ECO:0000256" key="1">
    <source>
        <dbReference type="ARBA" id="ARBA00004141"/>
    </source>
</evidence>
<gene>
    <name evidence="7" type="ORF">A2788_01085</name>
</gene>
<dbReference type="Pfam" id="PF04893">
    <property type="entry name" value="Yip1"/>
    <property type="match status" value="1"/>
</dbReference>
<feature type="transmembrane region" description="Helical" evidence="5">
    <location>
        <begin position="70"/>
        <end position="94"/>
    </location>
</feature>
<organism evidence="7 8">
    <name type="scientific">Candidatus Abawacabacteria bacterium RIFCSPHIGHO2_01_FULL_46_8</name>
    <dbReference type="NCBI Taxonomy" id="1817815"/>
    <lineage>
        <taxon>Bacteria</taxon>
        <taxon>Candidatus Abawacaibacteriota</taxon>
    </lineage>
</organism>
<keyword evidence="4 5" id="KW-0472">Membrane</keyword>
<evidence type="ECO:0000313" key="7">
    <source>
        <dbReference type="EMBL" id="OGC81716.1"/>
    </source>
</evidence>
<protein>
    <recommendedName>
        <fullName evidence="6">Yip1 domain-containing protein</fullName>
    </recommendedName>
</protein>
<sequence length="181" mass="19603">MAEKKDYLFKFDTDREINDIAGVLRLDPKVIAAVSARGRDALIVGGLVIVLSGLANFLGSMFFGSGLVGIVAHLTIAVIGVLGFLFFVILLHYIAEKLMGGKAPILSFAKPMAYAFAVTWVNLIYFLQFFSTIWFFIITFTILKTVHQLDTGRAVVSIILALLALGVITVFLGVGTLSEGL</sequence>
<dbReference type="InterPro" id="IPR006977">
    <property type="entry name" value="Yip1_dom"/>
</dbReference>
<accession>A0A1F4XJ96</accession>
<feature type="transmembrane region" description="Helical" evidence="5">
    <location>
        <begin position="41"/>
        <end position="64"/>
    </location>
</feature>
<proteinExistence type="predicted"/>
<feature type="transmembrane region" description="Helical" evidence="5">
    <location>
        <begin position="154"/>
        <end position="177"/>
    </location>
</feature>
<keyword evidence="3 5" id="KW-1133">Transmembrane helix</keyword>
<reference evidence="7 8" key="1">
    <citation type="journal article" date="2016" name="Nat. Commun.">
        <title>Thousands of microbial genomes shed light on interconnected biogeochemical processes in an aquifer system.</title>
        <authorList>
            <person name="Anantharaman K."/>
            <person name="Brown C.T."/>
            <person name="Hug L.A."/>
            <person name="Sharon I."/>
            <person name="Castelle C.J."/>
            <person name="Probst A.J."/>
            <person name="Thomas B.C."/>
            <person name="Singh A."/>
            <person name="Wilkins M.J."/>
            <person name="Karaoz U."/>
            <person name="Brodie E.L."/>
            <person name="Williams K.H."/>
            <person name="Hubbard S.S."/>
            <person name="Banfield J.F."/>
        </authorList>
    </citation>
    <scope>NUCLEOTIDE SEQUENCE [LARGE SCALE GENOMIC DNA]</scope>
</reference>
<evidence type="ECO:0000256" key="2">
    <source>
        <dbReference type="ARBA" id="ARBA00022692"/>
    </source>
</evidence>
<dbReference type="GO" id="GO:0016020">
    <property type="term" value="C:membrane"/>
    <property type="evidence" value="ECO:0007669"/>
    <property type="project" value="UniProtKB-SubCell"/>
</dbReference>
<evidence type="ECO:0000259" key="6">
    <source>
        <dbReference type="Pfam" id="PF04893"/>
    </source>
</evidence>